<evidence type="ECO:0000256" key="1">
    <source>
        <dbReference type="ARBA" id="ARBA00005234"/>
    </source>
</evidence>
<dbReference type="EMBL" id="LR031570">
    <property type="protein sequence ID" value="VDC71488.1"/>
    <property type="molecule type" value="Genomic_DNA"/>
</dbReference>
<evidence type="ECO:0000256" key="3">
    <source>
        <dbReference type="ARBA" id="ARBA00022723"/>
    </source>
</evidence>
<dbReference type="Pfam" id="PF02902">
    <property type="entry name" value="Peptidase_C48"/>
    <property type="match status" value="2"/>
</dbReference>
<feature type="domain" description="GRF-type" evidence="10">
    <location>
        <begin position="910"/>
        <end position="953"/>
    </location>
</feature>
<dbReference type="InterPro" id="IPR015410">
    <property type="entry name" value="DUF1985"/>
</dbReference>
<dbReference type="PROSITE" id="PS51999">
    <property type="entry name" value="ZF_GRF"/>
    <property type="match status" value="1"/>
</dbReference>
<dbReference type="AlphaFoldDB" id="A0A3P5ZH10"/>
<feature type="compositionally biased region" description="Basic residues" evidence="8">
    <location>
        <begin position="1"/>
        <end position="10"/>
    </location>
</feature>
<dbReference type="GO" id="GO:0006508">
    <property type="term" value="P:proteolysis"/>
    <property type="evidence" value="ECO:0007669"/>
    <property type="project" value="UniProtKB-KW"/>
</dbReference>
<evidence type="ECO:0000256" key="4">
    <source>
        <dbReference type="ARBA" id="ARBA00022771"/>
    </source>
</evidence>
<dbReference type="PROSITE" id="PS50600">
    <property type="entry name" value="ULP_PROTEASE"/>
    <property type="match status" value="1"/>
</dbReference>
<sequence>MRKPKSKKKVHVEDEETPPQYKVGGPSSPDLRLPRRLFAMDRFPTRRLNIYSSPDLLPFIRNVLRDTPEFETIRRSCFGNLFDLPARQCPVSCKLIHPFLTRQLVCLPKNTLWSAFGGYPFRYGLEEFGTVTGLPCGSYPERYKPNTGKAIVAGKDRVWKRLFGKKKVVTIADLCRMLETDKDMDGWKKIWIALIIIVDGVLIAHKQEARPTPRYVRMVENLKTESFLKTISCMKPLNFVPKKCEDPVATLVKTLKQRSFRLQGFPLSLQLVAFRAIPQLLDYIPAPLNNLTVMDLEDGTLPQHKSINAIHIRRVEFDPNLVVTPIIPIENQPQPGWGPFPDDAKDDSVIYLEQFIGDQHSFNKHMWHGGVISEPIINKPKIRVKKKSATIKQSLQTRQPSARKQRRISSYFTCSTTQSFTNVQLTEMVIQLSTQMKQLKREMKRRKKRSHARLSSFNKLFSRRKQSNTPPHTPEPSHNQDQAPMETDDLPQKTSPIISQYEAQLHRDSADDPQDSSLPPASDHCIHIQSVHVSPNHNNACVHTSPDHNDDRRQVSRVFNQTPPPSQMITHPNDATDDYDEPPRTPVSVQSPWDELSSVVYDKSDHPNSPEINHILYHGVRIYDPINPDPPIFDSSIPRSLLLLSPQPKTMLTSLTKSNDSLSGFAVHATTEANTHGVFDLTATKDVESNVPSLEENHLANKLSKFPLIHALTLISPLPGLEWDLFYNTVSTKMDVYHTTPSSFNFSNKFLLDLAKPKQWTSTRVRHMEVLIHMLAARHSTHLLTEKKRSTFLWDERIFDIVLHQGKKWMEDIHTIYTPMLWNCKHWVGLAINLDMGKVAMCELTQFRGVKRFVWKHILDLYNTSRSGDCGPVSMKFLKMHALGDPAPHISSSSASRSQTHTTRGIPSKYWCGSNLTTFGAQTKENLYRRFYRCEIAIKRQSEHHLFKWIDEAIIDEIRMVDKKVTHLQSDFQSIKRTTTMRLQEHGKKIDESLLEMKRIFHDQTILLEELRNKSTSVLDAKSHCPLLNVAAAAIALGTLAWLYAKMTSI</sequence>
<organism evidence="11">
    <name type="scientific">Brassica campestris</name>
    <name type="common">Field mustard</name>
    <dbReference type="NCBI Taxonomy" id="3711"/>
    <lineage>
        <taxon>Eukaryota</taxon>
        <taxon>Viridiplantae</taxon>
        <taxon>Streptophyta</taxon>
        <taxon>Embryophyta</taxon>
        <taxon>Tracheophyta</taxon>
        <taxon>Spermatophyta</taxon>
        <taxon>Magnoliopsida</taxon>
        <taxon>eudicotyledons</taxon>
        <taxon>Gunneridae</taxon>
        <taxon>Pentapetalae</taxon>
        <taxon>rosids</taxon>
        <taxon>malvids</taxon>
        <taxon>Brassicales</taxon>
        <taxon>Brassicaceae</taxon>
        <taxon>Brassiceae</taxon>
        <taxon>Brassica</taxon>
    </lineage>
</organism>
<evidence type="ECO:0000256" key="6">
    <source>
        <dbReference type="ARBA" id="ARBA00022833"/>
    </source>
</evidence>
<evidence type="ECO:0000256" key="2">
    <source>
        <dbReference type="ARBA" id="ARBA00022670"/>
    </source>
</evidence>
<dbReference type="InterPro" id="IPR038765">
    <property type="entry name" value="Papain-like_cys_pep_sf"/>
</dbReference>
<feature type="compositionally biased region" description="Basic residues" evidence="8">
    <location>
        <begin position="442"/>
        <end position="452"/>
    </location>
</feature>
<comment type="similarity">
    <text evidence="1">Belongs to the peptidase C48 family.</text>
</comment>
<feature type="domain" description="Ubiquitin-like protease family profile" evidence="9">
    <location>
        <begin position="744"/>
        <end position="881"/>
    </location>
</feature>
<dbReference type="Pfam" id="PF09331">
    <property type="entry name" value="DUF1985"/>
    <property type="match status" value="1"/>
</dbReference>
<keyword evidence="2" id="KW-0645">Protease</keyword>
<evidence type="ECO:0000256" key="8">
    <source>
        <dbReference type="SAM" id="MobiDB-lite"/>
    </source>
</evidence>
<evidence type="ECO:0000313" key="11">
    <source>
        <dbReference type="EMBL" id="VDC71488.1"/>
    </source>
</evidence>
<accession>A0A3P5ZH10</accession>
<keyword evidence="5" id="KW-0378">Hydrolase</keyword>
<gene>
    <name evidence="11" type="ORF">BRAA05T21202Z</name>
</gene>
<protein>
    <submittedName>
        <fullName evidence="11">Uncharacterized protein</fullName>
    </submittedName>
</protein>
<reference evidence="11" key="1">
    <citation type="submission" date="2018-11" db="EMBL/GenBank/DDBJ databases">
        <authorList>
            <consortium name="Genoscope - CEA"/>
            <person name="William W."/>
        </authorList>
    </citation>
    <scope>NUCLEOTIDE SEQUENCE</scope>
</reference>
<keyword evidence="3" id="KW-0479">Metal-binding</keyword>
<keyword evidence="6" id="KW-0862">Zinc</keyword>
<feature type="region of interest" description="Disordered" evidence="8">
    <location>
        <begin position="1"/>
        <end position="29"/>
    </location>
</feature>
<dbReference type="GO" id="GO:0008270">
    <property type="term" value="F:zinc ion binding"/>
    <property type="evidence" value="ECO:0007669"/>
    <property type="project" value="UniProtKB-KW"/>
</dbReference>
<dbReference type="PANTHER" id="PTHR48449">
    <property type="entry name" value="DUF1985 DOMAIN-CONTAINING PROTEIN"/>
    <property type="match status" value="1"/>
</dbReference>
<evidence type="ECO:0000256" key="5">
    <source>
        <dbReference type="ARBA" id="ARBA00022801"/>
    </source>
</evidence>
<evidence type="ECO:0000256" key="7">
    <source>
        <dbReference type="PROSITE-ProRule" id="PRU01343"/>
    </source>
</evidence>
<feature type="region of interest" description="Disordered" evidence="8">
    <location>
        <begin position="440"/>
        <end position="492"/>
    </location>
</feature>
<feature type="region of interest" description="Disordered" evidence="8">
    <location>
        <begin position="558"/>
        <end position="590"/>
    </location>
</feature>
<dbReference type="SUPFAM" id="SSF54001">
    <property type="entry name" value="Cysteine proteinases"/>
    <property type="match status" value="1"/>
</dbReference>
<dbReference type="InterPro" id="IPR003653">
    <property type="entry name" value="Peptidase_C48_C"/>
</dbReference>
<dbReference type="InterPro" id="IPR010666">
    <property type="entry name" value="Znf_GRF"/>
</dbReference>
<name>A0A3P5ZH10_BRACM</name>
<evidence type="ECO:0000259" key="9">
    <source>
        <dbReference type="PROSITE" id="PS50600"/>
    </source>
</evidence>
<evidence type="ECO:0000259" key="10">
    <source>
        <dbReference type="PROSITE" id="PS51999"/>
    </source>
</evidence>
<proteinExistence type="inferred from homology"/>
<keyword evidence="4 7" id="KW-0863">Zinc-finger</keyword>
<dbReference type="GO" id="GO:0008234">
    <property type="term" value="F:cysteine-type peptidase activity"/>
    <property type="evidence" value="ECO:0007669"/>
    <property type="project" value="InterPro"/>
</dbReference>
<dbReference type="PANTHER" id="PTHR48449:SF1">
    <property type="entry name" value="DUF1985 DOMAIN-CONTAINING PROTEIN"/>
    <property type="match status" value="1"/>
</dbReference>